<accession>A0A3N1MD97</accession>
<dbReference type="AlphaFoldDB" id="A0A3N1MD97"/>
<dbReference type="RefSeq" id="WP_123688040.1">
    <property type="nucleotide sequence ID" value="NZ_AP019700.1"/>
</dbReference>
<name>A0A3N1MD97_9PROT</name>
<comment type="caution">
    <text evidence="2">The sequence shown here is derived from an EMBL/GenBank/DDBJ whole genome shotgun (WGS) entry which is preliminary data.</text>
</comment>
<proteinExistence type="predicted"/>
<evidence type="ECO:0000256" key="1">
    <source>
        <dbReference type="SAM" id="Phobius"/>
    </source>
</evidence>
<feature type="transmembrane region" description="Helical" evidence="1">
    <location>
        <begin position="132"/>
        <end position="154"/>
    </location>
</feature>
<protein>
    <recommendedName>
        <fullName evidence="4">Phasin protein</fullName>
    </recommendedName>
</protein>
<evidence type="ECO:0008006" key="4">
    <source>
        <dbReference type="Google" id="ProtNLM"/>
    </source>
</evidence>
<sequence length="165" mass="16876">MAKRKIETDARTIGRTMARSQANALQATRLATASATVIGRRMAMGHAAIYNPGSGDSAEFMRMSTEKGTAAIEAASAAMRQSPALAAGIARFAAAEMAAAWDSGMKVAAARSPAGAIQAQMQYAADAMQRAYSFYLGLGAAAASMAGAMTAPVLRTAAANARRLG</sequence>
<organism evidence="2 3">
    <name type="scientific">Stella humosa</name>
    <dbReference type="NCBI Taxonomy" id="94"/>
    <lineage>
        <taxon>Bacteria</taxon>
        <taxon>Pseudomonadati</taxon>
        <taxon>Pseudomonadota</taxon>
        <taxon>Alphaproteobacteria</taxon>
        <taxon>Rhodospirillales</taxon>
        <taxon>Stellaceae</taxon>
        <taxon>Stella</taxon>
    </lineage>
</organism>
<dbReference type="Proteomes" id="UP000278222">
    <property type="component" value="Unassembled WGS sequence"/>
</dbReference>
<keyword evidence="1" id="KW-0812">Transmembrane</keyword>
<gene>
    <name evidence="2" type="ORF">EDC65_0437</name>
</gene>
<evidence type="ECO:0000313" key="3">
    <source>
        <dbReference type="Proteomes" id="UP000278222"/>
    </source>
</evidence>
<keyword evidence="1" id="KW-1133">Transmembrane helix</keyword>
<reference evidence="2 3" key="1">
    <citation type="submission" date="2018-11" db="EMBL/GenBank/DDBJ databases">
        <title>Genomic Encyclopedia of Type Strains, Phase IV (KMG-IV): sequencing the most valuable type-strain genomes for metagenomic binning, comparative biology and taxonomic classification.</title>
        <authorList>
            <person name="Goeker M."/>
        </authorList>
    </citation>
    <scope>NUCLEOTIDE SEQUENCE [LARGE SCALE GENOMIC DNA]</scope>
    <source>
        <strain evidence="2 3">DSM 5900</strain>
    </source>
</reference>
<keyword evidence="3" id="KW-1185">Reference proteome</keyword>
<keyword evidence="1" id="KW-0472">Membrane</keyword>
<evidence type="ECO:0000313" key="2">
    <source>
        <dbReference type="EMBL" id="ROQ01259.1"/>
    </source>
</evidence>
<dbReference type="EMBL" id="RJKX01000011">
    <property type="protein sequence ID" value="ROQ01259.1"/>
    <property type="molecule type" value="Genomic_DNA"/>
</dbReference>